<dbReference type="Proteomes" id="UP000019184">
    <property type="component" value="Unassembled WGS sequence"/>
</dbReference>
<keyword evidence="3" id="KW-1185">Reference proteome</keyword>
<dbReference type="PROSITE" id="PS50801">
    <property type="entry name" value="STAS"/>
    <property type="match status" value="1"/>
</dbReference>
<accession>A0A7U7GEF4</accession>
<evidence type="ECO:0000313" key="2">
    <source>
        <dbReference type="EMBL" id="CDH46870.1"/>
    </source>
</evidence>
<sequence length="131" mass="14183">MRIPILRLGDILLTSIQVDLTDAEVMQFQTDVLHAIADIEARGLVIEITALEVVDSFMARTINDTANMAQMIGAEVVVCGMRPAVALTLIEMGRGLIGVETTFNLNEGLARLNKKIAQRGDSSLTDDEDAV</sequence>
<reference evidence="2 3" key="1">
    <citation type="journal article" date="2014" name="ISME J.">
        <title>Candidatus Competibacter-lineage genomes retrieved from metagenomes reveal functional metabolic diversity.</title>
        <authorList>
            <person name="McIlroy S.J."/>
            <person name="Albertsen M."/>
            <person name="Andresen E.K."/>
            <person name="Saunders A.M."/>
            <person name="Kristiansen R."/>
            <person name="Stokholm-Bjerregaard M."/>
            <person name="Nielsen K.L."/>
            <person name="Nielsen P.H."/>
        </authorList>
    </citation>
    <scope>NUCLEOTIDE SEQUENCE [LARGE SCALE GENOMIC DNA]</scope>
    <source>
        <strain evidence="2 3">Run_B_J11</strain>
    </source>
</reference>
<dbReference type="InterPro" id="IPR051932">
    <property type="entry name" value="Bact_StressResp_Reg"/>
</dbReference>
<dbReference type="EMBL" id="CBTK010000280">
    <property type="protein sequence ID" value="CDH46870.1"/>
    <property type="molecule type" value="Genomic_DNA"/>
</dbReference>
<protein>
    <submittedName>
        <fullName evidence="2">Sulfate transporter/antisigma-factor antagonist STAS</fullName>
    </submittedName>
</protein>
<dbReference type="PANTHER" id="PTHR33745">
    <property type="entry name" value="RSBT ANTAGONIST PROTEIN RSBS-RELATED"/>
    <property type="match status" value="1"/>
</dbReference>
<organism evidence="2 3">
    <name type="scientific">Candidatus Contendobacter odensis Run_B_J11</name>
    <dbReference type="NCBI Taxonomy" id="1400861"/>
    <lineage>
        <taxon>Bacteria</taxon>
        <taxon>Pseudomonadati</taxon>
        <taxon>Pseudomonadota</taxon>
        <taxon>Gammaproteobacteria</taxon>
        <taxon>Candidatus Competibacteraceae</taxon>
        <taxon>Candidatus Contendibacter</taxon>
    </lineage>
</organism>
<evidence type="ECO:0000259" key="1">
    <source>
        <dbReference type="PROSITE" id="PS50801"/>
    </source>
</evidence>
<dbReference type="SUPFAM" id="SSF52091">
    <property type="entry name" value="SpoIIaa-like"/>
    <property type="match status" value="1"/>
</dbReference>
<gene>
    <name evidence="2" type="ORF">BN874_630016</name>
</gene>
<evidence type="ECO:0000313" key="3">
    <source>
        <dbReference type="Proteomes" id="UP000019184"/>
    </source>
</evidence>
<dbReference type="Pfam" id="PF01740">
    <property type="entry name" value="STAS"/>
    <property type="match status" value="1"/>
</dbReference>
<dbReference type="InterPro" id="IPR002645">
    <property type="entry name" value="STAS_dom"/>
</dbReference>
<dbReference type="OrthoDB" id="9797171at2"/>
<proteinExistence type="predicted"/>
<dbReference type="AlphaFoldDB" id="A0A7U7GEF4"/>
<dbReference type="RefSeq" id="WP_034435579.1">
    <property type="nucleotide sequence ID" value="NZ_CBTK010000280.1"/>
</dbReference>
<dbReference type="Gene3D" id="3.30.750.24">
    <property type="entry name" value="STAS domain"/>
    <property type="match status" value="1"/>
</dbReference>
<dbReference type="PANTHER" id="PTHR33745:SF1">
    <property type="entry name" value="RSBT ANTAGONIST PROTEIN RSBS"/>
    <property type="match status" value="1"/>
</dbReference>
<feature type="domain" description="STAS" evidence="1">
    <location>
        <begin position="1"/>
        <end position="112"/>
    </location>
</feature>
<dbReference type="CDD" id="cd07041">
    <property type="entry name" value="STAS_RsbR_RsbS_like"/>
    <property type="match status" value="1"/>
</dbReference>
<dbReference type="InterPro" id="IPR036513">
    <property type="entry name" value="STAS_dom_sf"/>
</dbReference>
<name>A0A7U7GEF4_9GAMM</name>
<comment type="caution">
    <text evidence="2">The sequence shown here is derived from an EMBL/GenBank/DDBJ whole genome shotgun (WGS) entry which is preliminary data.</text>
</comment>